<dbReference type="NCBIfam" id="TIGR00254">
    <property type="entry name" value="GGDEF"/>
    <property type="match status" value="1"/>
</dbReference>
<gene>
    <name evidence="4" type="ORF">HJ583_001325</name>
</gene>
<dbReference type="PANTHER" id="PTHR44757">
    <property type="entry name" value="DIGUANYLATE CYCLASE DGCP"/>
    <property type="match status" value="1"/>
</dbReference>
<proteinExistence type="predicted"/>
<dbReference type="InterPro" id="IPR001633">
    <property type="entry name" value="EAL_dom"/>
</dbReference>
<dbReference type="Pfam" id="PF00563">
    <property type="entry name" value="EAL"/>
    <property type="match status" value="1"/>
</dbReference>
<dbReference type="Gene3D" id="3.20.20.450">
    <property type="entry name" value="EAL domain"/>
    <property type="match status" value="1"/>
</dbReference>
<dbReference type="PROSITE" id="PS50883">
    <property type="entry name" value="EAL"/>
    <property type="match status" value="1"/>
</dbReference>
<dbReference type="InterPro" id="IPR052155">
    <property type="entry name" value="Biofilm_reg_signaling"/>
</dbReference>
<dbReference type="Pfam" id="PF00990">
    <property type="entry name" value="GGDEF"/>
    <property type="match status" value="1"/>
</dbReference>
<dbReference type="CDD" id="cd01949">
    <property type="entry name" value="GGDEF"/>
    <property type="match status" value="1"/>
</dbReference>
<dbReference type="SUPFAM" id="SSF55785">
    <property type="entry name" value="PYP-like sensor domain (PAS domain)"/>
    <property type="match status" value="1"/>
</dbReference>
<evidence type="ECO:0000259" key="3">
    <source>
        <dbReference type="PROSITE" id="PS50887"/>
    </source>
</evidence>
<feature type="domain" description="GGDEF" evidence="3">
    <location>
        <begin position="348"/>
        <end position="484"/>
    </location>
</feature>
<dbReference type="InterPro" id="IPR000160">
    <property type="entry name" value="GGDEF_dom"/>
</dbReference>
<protein>
    <submittedName>
        <fullName evidence="4">EAL domain-containing protein</fullName>
    </submittedName>
</protein>
<feature type="transmembrane region" description="Helical" evidence="1">
    <location>
        <begin position="137"/>
        <end position="160"/>
    </location>
</feature>
<feature type="transmembrane region" description="Helical" evidence="1">
    <location>
        <begin position="56"/>
        <end position="78"/>
    </location>
</feature>
<accession>A0ABX2IBR1</accession>
<feature type="domain" description="EAL" evidence="2">
    <location>
        <begin position="493"/>
        <end position="747"/>
    </location>
</feature>
<feature type="transmembrane region" description="Helical" evidence="1">
    <location>
        <begin position="90"/>
        <end position="107"/>
    </location>
</feature>
<evidence type="ECO:0000256" key="1">
    <source>
        <dbReference type="SAM" id="Phobius"/>
    </source>
</evidence>
<dbReference type="CDD" id="cd01948">
    <property type="entry name" value="EAL"/>
    <property type="match status" value="1"/>
</dbReference>
<organism evidence="4 5">
    <name type="scientific">Uliginosibacterium aquaticum</name>
    <dbReference type="NCBI Taxonomy" id="2731212"/>
    <lineage>
        <taxon>Bacteria</taxon>
        <taxon>Pseudomonadati</taxon>
        <taxon>Pseudomonadota</taxon>
        <taxon>Betaproteobacteria</taxon>
        <taxon>Rhodocyclales</taxon>
        <taxon>Zoogloeaceae</taxon>
        <taxon>Uliginosibacterium</taxon>
    </lineage>
</organism>
<evidence type="ECO:0000259" key="2">
    <source>
        <dbReference type="PROSITE" id="PS50883"/>
    </source>
</evidence>
<dbReference type="PROSITE" id="PS50887">
    <property type="entry name" value="GGDEF"/>
    <property type="match status" value="1"/>
</dbReference>
<dbReference type="Gene3D" id="3.30.70.270">
    <property type="match status" value="1"/>
</dbReference>
<dbReference type="SMART" id="SM00091">
    <property type="entry name" value="PAS"/>
    <property type="match status" value="1"/>
</dbReference>
<dbReference type="InterPro" id="IPR000014">
    <property type="entry name" value="PAS"/>
</dbReference>
<dbReference type="SUPFAM" id="SSF55073">
    <property type="entry name" value="Nucleotide cyclase"/>
    <property type="match status" value="1"/>
</dbReference>
<dbReference type="RefSeq" id="WP_170019844.1">
    <property type="nucleotide sequence ID" value="NZ_JABCSC020000001.1"/>
</dbReference>
<name>A0ABX2IBR1_9RHOO</name>
<keyword evidence="1" id="KW-0812">Transmembrane</keyword>
<evidence type="ECO:0000313" key="5">
    <source>
        <dbReference type="Proteomes" id="UP000778523"/>
    </source>
</evidence>
<dbReference type="InterPro" id="IPR035919">
    <property type="entry name" value="EAL_sf"/>
</dbReference>
<dbReference type="EMBL" id="JABCSC020000001">
    <property type="protein sequence ID" value="NSL53657.1"/>
    <property type="molecule type" value="Genomic_DNA"/>
</dbReference>
<dbReference type="CDD" id="cd00130">
    <property type="entry name" value="PAS"/>
    <property type="match status" value="1"/>
</dbReference>
<sequence length="748" mass="81519">MYSGIHLSLLADLALGSILIFLWVVRRSDRHALYWGAGQIMLGAASLWSLRTHGLGEAALIATAGTAGLLGYVAGTLHFCAHPIRWRQQLMAWGLYALLLIGIAHFWPSLSFSLELAALSGVLGWCAWKLSRRKHAYLVVGVFFALRALMNLAFASNFLTHMNLDLAFAISFILKTGSILGLIHAVLHENAERFLATLNGLGHGFVIRDADGIIRFASQKLVQYTGNASAEAFFGKHISAVTHSRSVEQSAEWFRQVTTPGTRLPCIDEALHKRKDGVEIPVEIISVPYEDRGQTLVLSQIIDIQARKAQEAALQRSAMLDKETGLFNRSTLRQLLGGLLEDSATSGRHTALLLIDIDHFRRINETLGHSVGDQLLRLVATRLQGLQGVHDILARFGGDEFVLVVPDLDPASAAEEADRLARLLLLTLATPFPLEPFRITLKASIGIAFGPAHGLDAESLLSAADTALHSAKDAGRNRYCVFEARMSAQSRDALLIDEALQQAIARKEFRLVYQPIVEARSRRLCKVEALLRWTNPALGFVPPDRFIPIAEESGQIVDIGAWVLQEAARQAHAWAGQAGAPGCISVNVSAAQLTDPDFMATVEDALMRSGAAASMLEVEMTERVLIEEADTVIRVIEALHARGLGSSLDDFGTGYSSLSYLTRFHLRTLKIDRAFVNGIEHDARNLALVRAIIAMGHSLGMQIVAEGVETEEQASLLADLGCEYLQGYLISRPLPPGELPGLTTTTEA</sequence>
<dbReference type="Pfam" id="PF13426">
    <property type="entry name" value="PAS_9"/>
    <property type="match status" value="1"/>
</dbReference>
<dbReference type="PANTHER" id="PTHR44757:SF2">
    <property type="entry name" value="BIOFILM ARCHITECTURE MAINTENANCE PROTEIN MBAA"/>
    <property type="match status" value="1"/>
</dbReference>
<feature type="transmembrane region" description="Helical" evidence="1">
    <location>
        <begin position="32"/>
        <end position="50"/>
    </location>
</feature>
<dbReference type="SUPFAM" id="SSF141868">
    <property type="entry name" value="EAL domain-like"/>
    <property type="match status" value="1"/>
</dbReference>
<keyword evidence="5" id="KW-1185">Reference proteome</keyword>
<dbReference type="SMART" id="SM00052">
    <property type="entry name" value="EAL"/>
    <property type="match status" value="1"/>
</dbReference>
<feature type="transmembrane region" description="Helical" evidence="1">
    <location>
        <begin position="166"/>
        <end position="187"/>
    </location>
</feature>
<dbReference type="Gene3D" id="3.30.450.20">
    <property type="entry name" value="PAS domain"/>
    <property type="match status" value="1"/>
</dbReference>
<evidence type="ECO:0000313" key="4">
    <source>
        <dbReference type="EMBL" id="NSL53657.1"/>
    </source>
</evidence>
<feature type="transmembrane region" description="Helical" evidence="1">
    <location>
        <begin position="6"/>
        <end position="25"/>
    </location>
</feature>
<dbReference type="Proteomes" id="UP000778523">
    <property type="component" value="Unassembled WGS sequence"/>
</dbReference>
<keyword evidence="1" id="KW-0472">Membrane</keyword>
<dbReference type="InterPro" id="IPR035965">
    <property type="entry name" value="PAS-like_dom_sf"/>
</dbReference>
<dbReference type="InterPro" id="IPR043128">
    <property type="entry name" value="Rev_trsase/Diguanyl_cyclase"/>
</dbReference>
<comment type="caution">
    <text evidence="4">The sequence shown here is derived from an EMBL/GenBank/DDBJ whole genome shotgun (WGS) entry which is preliminary data.</text>
</comment>
<dbReference type="SMART" id="SM00267">
    <property type="entry name" value="GGDEF"/>
    <property type="match status" value="1"/>
</dbReference>
<dbReference type="InterPro" id="IPR029787">
    <property type="entry name" value="Nucleotide_cyclase"/>
</dbReference>
<keyword evidence="1" id="KW-1133">Transmembrane helix</keyword>
<dbReference type="NCBIfam" id="TIGR00229">
    <property type="entry name" value="sensory_box"/>
    <property type="match status" value="1"/>
</dbReference>
<reference evidence="4 5" key="1">
    <citation type="submission" date="2020-06" db="EMBL/GenBank/DDBJ databases">
        <title>Draft genome of Uliginosibacterium sp. IMCC34675.</title>
        <authorList>
            <person name="Song J."/>
        </authorList>
    </citation>
    <scope>NUCLEOTIDE SEQUENCE [LARGE SCALE GENOMIC DNA]</scope>
    <source>
        <strain evidence="4 5">IMCC34675</strain>
    </source>
</reference>